<dbReference type="AlphaFoldDB" id="B8CJX4"/>
<dbReference type="Proteomes" id="UP000000753">
    <property type="component" value="Chromosome"/>
</dbReference>
<protein>
    <submittedName>
        <fullName evidence="1">Uncharacterized protein</fullName>
    </submittedName>
</protein>
<proteinExistence type="predicted"/>
<dbReference type="STRING" id="225849.swp_0868"/>
<accession>B8CJX4</accession>
<reference evidence="1 2" key="1">
    <citation type="journal article" date="2008" name="PLoS ONE">
        <title>Environmental adaptation: genomic analysis of the piezotolerant and psychrotolerant deep-sea iron reducing bacterium Shewanella piezotolerans WP3.</title>
        <authorList>
            <person name="Wang F."/>
            <person name="Wang J."/>
            <person name="Jian H."/>
            <person name="Zhang B."/>
            <person name="Li S."/>
            <person name="Wang F."/>
            <person name="Zeng X."/>
            <person name="Gao L."/>
            <person name="Bartlett D.H."/>
            <person name="Yu J."/>
            <person name="Hu S."/>
            <person name="Xiao X."/>
        </authorList>
    </citation>
    <scope>NUCLEOTIDE SEQUENCE [LARGE SCALE GENOMIC DNA]</scope>
    <source>
        <strain evidence="2">WP3 / JCM 13877</strain>
    </source>
</reference>
<keyword evidence="2" id="KW-1185">Reference proteome</keyword>
<dbReference type="HOGENOM" id="CLU_3221987_0_0_6"/>
<dbReference type="KEGG" id="swp:swp_0868"/>
<organism evidence="1 2">
    <name type="scientific">Shewanella piezotolerans (strain WP3 / JCM 13877)</name>
    <dbReference type="NCBI Taxonomy" id="225849"/>
    <lineage>
        <taxon>Bacteria</taxon>
        <taxon>Pseudomonadati</taxon>
        <taxon>Pseudomonadota</taxon>
        <taxon>Gammaproteobacteria</taxon>
        <taxon>Alteromonadales</taxon>
        <taxon>Shewanellaceae</taxon>
        <taxon>Shewanella</taxon>
    </lineage>
</organism>
<gene>
    <name evidence="1" type="ordered locus">swp_0868</name>
</gene>
<sequence length="44" mass="4939">MRFELKRLRGSELVKYLMQLVLITALIATNGHSLGKSITLSKAH</sequence>
<evidence type="ECO:0000313" key="2">
    <source>
        <dbReference type="Proteomes" id="UP000000753"/>
    </source>
</evidence>
<name>B8CJX4_SHEPW</name>
<evidence type="ECO:0000313" key="1">
    <source>
        <dbReference type="EMBL" id="ACJ27677.1"/>
    </source>
</evidence>
<dbReference type="EMBL" id="CP000472">
    <property type="protein sequence ID" value="ACJ27677.1"/>
    <property type="molecule type" value="Genomic_DNA"/>
</dbReference>